<dbReference type="EMBL" id="BLZA01000009">
    <property type="protein sequence ID" value="GHJ84654.1"/>
    <property type="molecule type" value="Genomic_DNA"/>
</dbReference>
<dbReference type="OrthoDB" id="2594670at2759"/>
<feature type="region of interest" description="Disordered" evidence="1">
    <location>
        <begin position="269"/>
        <end position="294"/>
    </location>
</feature>
<dbReference type="AlphaFoldDB" id="A0A8H3YCV1"/>
<evidence type="ECO:0000256" key="1">
    <source>
        <dbReference type="SAM" id="MobiDB-lite"/>
    </source>
</evidence>
<comment type="caution">
    <text evidence="2">The sequence shown here is derived from an EMBL/GenBank/DDBJ whole genome shotgun (WGS) entry which is preliminary data.</text>
</comment>
<sequence length="294" mass="33259">MFLRLFQPGGKQKLRPALSPFIRGFSTTRPAGQDSDSRTLQERYIEACKRVAKLERDWLDQRKAASQSSDSSSLERFAPFGWRNENDKQHRAESNLDHPNAWAEAQQEADRHSKYAWVACNYGSKLCLLAGWRYFSLDEAEPNSGVYLISYAWRLPETAYKKRIARSLETGDAVTFPYQPRKILFQAKSLGKAIGYADAFVESVITHPKLLASMERSAEWRDQPSTIKQFHFLQRIGASEELLKDALGSLSKGAAFSFITNGVMRHEKPTFLDPKSSKSPSKTTESCGENHITA</sequence>
<dbReference type="Proteomes" id="UP000620104">
    <property type="component" value="Unassembled WGS sequence"/>
</dbReference>
<proteinExistence type="predicted"/>
<name>A0A8H3YCV1_9TREE</name>
<reference evidence="2" key="1">
    <citation type="submission" date="2020-07" db="EMBL/GenBank/DDBJ databases">
        <title>Draft Genome Sequence of a Deep-Sea Yeast, Naganishia (Cryptococcus) liquefaciens strain N6.</title>
        <authorList>
            <person name="Han Y.W."/>
            <person name="Kajitani R."/>
            <person name="Morimoto H."/>
            <person name="Parhat M."/>
            <person name="Tsubouchi H."/>
            <person name="Bakenova O."/>
            <person name="Ogata M."/>
            <person name="Argunhan B."/>
            <person name="Aoki R."/>
            <person name="Kajiwara S."/>
            <person name="Itoh T."/>
            <person name="Iwasaki H."/>
        </authorList>
    </citation>
    <scope>NUCLEOTIDE SEQUENCE</scope>
    <source>
        <strain evidence="2">N6</strain>
    </source>
</reference>
<protein>
    <submittedName>
        <fullName evidence="2">Uncharacterized protein</fullName>
    </submittedName>
</protein>
<evidence type="ECO:0000313" key="2">
    <source>
        <dbReference type="EMBL" id="GHJ84654.1"/>
    </source>
</evidence>
<organism evidence="2 3">
    <name type="scientific">Naganishia liquefaciens</name>
    <dbReference type="NCBI Taxonomy" id="104408"/>
    <lineage>
        <taxon>Eukaryota</taxon>
        <taxon>Fungi</taxon>
        <taxon>Dikarya</taxon>
        <taxon>Basidiomycota</taxon>
        <taxon>Agaricomycotina</taxon>
        <taxon>Tremellomycetes</taxon>
        <taxon>Filobasidiales</taxon>
        <taxon>Filobasidiaceae</taxon>
        <taxon>Naganishia</taxon>
    </lineage>
</organism>
<feature type="compositionally biased region" description="Polar residues" evidence="1">
    <location>
        <begin position="283"/>
        <end position="294"/>
    </location>
</feature>
<gene>
    <name evidence="2" type="ORF">NliqN6_1056</name>
</gene>
<evidence type="ECO:0000313" key="3">
    <source>
        <dbReference type="Proteomes" id="UP000620104"/>
    </source>
</evidence>
<keyword evidence="3" id="KW-1185">Reference proteome</keyword>
<accession>A0A8H3YCV1</accession>